<dbReference type="PROSITE" id="PS00463">
    <property type="entry name" value="ZN2_CY6_FUNGAL_1"/>
    <property type="match status" value="1"/>
</dbReference>
<keyword evidence="4" id="KW-0805">Transcription regulation</keyword>
<dbReference type="PANTHER" id="PTHR31313:SF78">
    <property type="entry name" value="TRANSCRIPTION FACTOR DOMAIN-CONTAINING PROTEIN"/>
    <property type="match status" value="1"/>
</dbReference>
<sequence>MSGQTWPSSSSHSASVSGPSFQHQQQQQQQQYPTNRLHGYPIHASQDSYAHHSHVLPPIHDDYDDADEDGLGDLPSGVSLTGYGSSGMDGSGNGMQGMGKAGEKQVRRRSSKACDQCRKSKCKCERSTPQEPCKNCVLLGTACTFLGPSRKRGPPKGYIDAIEARLHQTEALIGILLASKDSRAKTLLEDLSQDTLAKEIIDRVNNSPYGHKGRKRGAPPSGRTRPTSAESKEGDASMGQSAHPSSEWQDLLTTQLNAKAAQRNTVTDDDEAFGDNEAKDGAMSLSYPVSDEEASEDRSSRPSLTLQPAVPEPGSAASGSTVPLSASLDRSDNRSDNDHQSRRQRRRLESDNPSAGPHVGSPSATSMSGRSQSPAQYTCAPPHPALLSKRSRSSLRRGSHSTSSGARDADADEESGDEEFGSGEDELAIAVGQLSLNEDEQVRYHGKASGLHLLGAAERLDGRNEGGIWRFPKARVWPPLPPTARTPTKSEEDWANCLPSLEMQEHLLELYFTYVHAQLPILHKKAFMDTFRKGNAASVTAHSPMSETSSTSGSQASVARPQRIPALLLLSMFSVAARYSSTGAPPPEPGSMWSAGDSYMDDAKGILDSSYSQSRPSTCQALLLLGYREVGIGAMAQAWLYIGMAVRMAQDLGLHKSADKWSNTGRTLFTPVELQERRRIWYGCVILDKYVATYIGRPVAISENDFDTELPSVDESDELEGWVPHPTPVFLDDASEKHPPIVVSVPGHIISCFDESAKLSIILSMIMQAIYPIRPHSFRQTEFARVEQLLDKWFIELPEPLRFDPSSPKYLTQPPHILTLHMQYWCTVILLHRPFIRHLSNASSKGLSPKSRENERRANSRKHYDLCVQAANHITAIVLVYMEHCCPRRAAPFLSYYVFTAAIMHVSTLTTYPDDPQASSGLQKCMDMLERMHRVWPSAWRANELLHGSKVLTQDRNVITLPALERQKRVADTLREDPADDSRLSSSQTFRQPQVYPEAGGSGQAQAAFPLDLSIHHAESPSYYQSYTTRWTPDNTLPSLSASLSTSVLPQQYSTGIVDERIQRNHDRPSQRYPQYWSDYSALGQIDTAYGIPVMGDMVPQHNGTPQNDQSMYVPDQYSLFIINNNVSALSDILTRAV</sequence>
<keyword evidence="11" id="KW-1185">Reference proteome</keyword>
<dbReference type="InterPro" id="IPR051615">
    <property type="entry name" value="Transcr_Regulatory_Elem"/>
</dbReference>
<feature type="compositionally biased region" description="Acidic residues" evidence="8">
    <location>
        <begin position="410"/>
        <end position="422"/>
    </location>
</feature>
<gene>
    <name evidence="10" type="ORF">PHLCEN_2v11981</name>
</gene>
<dbReference type="PROSITE" id="PS50048">
    <property type="entry name" value="ZN2_CY6_FUNGAL_2"/>
    <property type="match status" value="1"/>
</dbReference>
<evidence type="ECO:0000256" key="8">
    <source>
        <dbReference type="SAM" id="MobiDB-lite"/>
    </source>
</evidence>
<evidence type="ECO:0000256" key="1">
    <source>
        <dbReference type="ARBA" id="ARBA00004123"/>
    </source>
</evidence>
<dbReference type="STRING" id="98765.A0A2R6NIH5"/>
<feature type="compositionally biased region" description="Acidic residues" evidence="8">
    <location>
        <begin position="62"/>
        <end position="71"/>
    </location>
</feature>
<keyword evidence="5" id="KW-0238">DNA-binding</keyword>
<dbReference type="PANTHER" id="PTHR31313">
    <property type="entry name" value="TY1 ENHANCER ACTIVATOR"/>
    <property type="match status" value="1"/>
</dbReference>
<dbReference type="GO" id="GO:0005634">
    <property type="term" value="C:nucleus"/>
    <property type="evidence" value="ECO:0007669"/>
    <property type="project" value="UniProtKB-SubCell"/>
</dbReference>
<dbReference type="CDD" id="cd00067">
    <property type="entry name" value="GAL4"/>
    <property type="match status" value="1"/>
</dbReference>
<dbReference type="EMBL" id="MLYV02001210">
    <property type="protein sequence ID" value="PSR72133.1"/>
    <property type="molecule type" value="Genomic_DNA"/>
</dbReference>
<dbReference type="Proteomes" id="UP000186601">
    <property type="component" value="Unassembled WGS sequence"/>
</dbReference>
<dbReference type="GO" id="GO:0008270">
    <property type="term" value="F:zinc ion binding"/>
    <property type="evidence" value="ECO:0007669"/>
    <property type="project" value="InterPro"/>
</dbReference>
<organism evidence="10 11">
    <name type="scientific">Hermanssonia centrifuga</name>
    <dbReference type="NCBI Taxonomy" id="98765"/>
    <lineage>
        <taxon>Eukaryota</taxon>
        <taxon>Fungi</taxon>
        <taxon>Dikarya</taxon>
        <taxon>Basidiomycota</taxon>
        <taxon>Agaricomycotina</taxon>
        <taxon>Agaricomycetes</taxon>
        <taxon>Polyporales</taxon>
        <taxon>Meruliaceae</taxon>
        <taxon>Hermanssonia</taxon>
    </lineage>
</organism>
<feature type="compositionally biased region" description="Basic and acidic residues" evidence="8">
    <location>
        <begin position="970"/>
        <end position="983"/>
    </location>
</feature>
<name>A0A2R6NIH5_9APHY</name>
<feature type="region of interest" description="Disordered" evidence="8">
    <location>
        <begin position="970"/>
        <end position="1003"/>
    </location>
</feature>
<dbReference type="InterPro" id="IPR001138">
    <property type="entry name" value="Zn2Cys6_DnaBD"/>
</dbReference>
<feature type="region of interest" description="Disordered" evidence="8">
    <location>
        <begin position="260"/>
        <end position="422"/>
    </location>
</feature>
<feature type="compositionally biased region" description="Polar residues" evidence="8">
    <location>
        <begin position="362"/>
        <end position="376"/>
    </location>
</feature>
<dbReference type="OrthoDB" id="2123952at2759"/>
<evidence type="ECO:0000256" key="3">
    <source>
        <dbReference type="ARBA" id="ARBA00022833"/>
    </source>
</evidence>
<feature type="region of interest" description="Disordered" evidence="8">
    <location>
        <begin position="205"/>
        <end position="247"/>
    </location>
</feature>
<dbReference type="AlphaFoldDB" id="A0A2R6NIH5"/>
<feature type="compositionally biased region" description="Low complexity" evidence="8">
    <location>
        <begin position="8"/>
        <end position="31"/>
    </location>
</feature>
<keyword evidence="6" id="KW-0804">Transcription</keyword>
<protein>
    <recommendedName>
        <fullName evidence="9">Zn(2)-C6 fungal-type domain-containing protein</fullName>
    </recommendedName>
</protein>
<evidence type="ECO:0000256" key="7">
    <source>
        <dbReference type="ARBA" id="ARBA00023242"/>
    </source>
</evidence>
<comment type="caution">
    <text evidence="10">The sequence shown here is derived from an EMBL/GenBank/DDBJ whole genome shotgun (WGS) entry which is preliminary data.</text>
</comment>
<accession>A0A2R6NIH5</accession>
<keyword evidence="2" id="KW-0479">Metal-binding</keyword>
<dbReference type="CDD" id="cd12148">
    <property type="entry name" value="fungal_TF_MHR"/>
    <property type="match status" value="1"/>
</dbReference>
<evidence type="ECO:0000313" key="11">
    <source>
        <dbReference type="Proteomes" id="UP000186601"/>
    </source>
</evidence>
<dbReference type="SMART" id="SM00066">
    <property type="entry name" value="GAL4"/>
    <property type="match status" value="1"/>
</dbReference>
<dbReference type="Pfam" id="PF00172">
    <property type="entry name" value="Zn_clus"/>
    <property type="match status" value="1"/>
</dbReference>
<proteinExistence type="predicted"/>
<dbReference type="SMART" id="SM00906">
    <property type="entry name" value="Fungal_trans"/>
    <property type="match status" value="1"/>
</dbReference>
<dbReference type="SUPFAM" id="SSF57701">
    <property type="entry name" value="Zn2/Cys6 DNA-binding domain"/>
    <property type="match status" value="1"/>
</dbReference>
<dbReference type="Pfam" id="PF04082">
    <property type="entry name" value="Fungal_trans"/>
    <property type="match status" value="1"/>
</dbReference>
<evidence type="ECO:0000256" key="2">
    <source>
        <dbReference type="ARBA" id="ARBA00022723"/>
    </source>
</evidence>
<feature type="compositionally biased region" description="Basic residues" evidence="8">
    <location>
        <begin position="389"/>
        <end position="399"/>
    </location>
</feature>
<dbReference type="InterPro" id="IPR036864">
    <property type="entry name" value="Zn2-C6_fun-type_DNA-bd_sf"/>
</dbReference>
<dbReference type="GO" id="GO:0006351">
    <property type="term" value="P:DNA-templated transcription"/>
    <property type="evidence" value="ECO:0007669"/>
    <property type="project" value="InterPro"/>
</dbReference>
<dbReference type="GO" id="GO:0003677">
    <property type="term" value="F:DNA binding"/>
    <property type="evidence" value="ECO:0007669"/>
    <property type="project" value="UniProtKB-KW"/>
</dbReference>
<feature type="region of interest" description="Disordered" evidence="8">
    <location>
        <begin position="1"/>
        <end position="104"/>
    </location>
</feature>
<evidence type="ECO:0000259" key="9">
    <source>
        <dbReference type="PROSITE" id="PS50048"/>
    </source>
</evidence>
<keyword evidence="7" id="KW-0539">Nucleus</keyword>
<comment type="subcellular location">
    <subcellularLocation>
        <location evidence="1">Nucleus</location>
    </subcellularLocation>
</comment>
<evidence type="ECO:0000256" key="4">
    <source>
        <dbReference type="ARBA" id="ARBA00023015"/>
    </source>
</evidence>
<evidence type="ECO:0000256" key="6">
    <source>
        <dbReference type="ARBA" id="ARBA00023163"/>
    </source>
</evidence>
<feature type="compositionally biased region" description="Polar residues" evidence="8">
    <location>
        <begin position="238"/>
        <end position="247"/>
    </location>
</feature>
<dbReference type="Gene3D" id="4.10.240.10">
    <property type="entry name" value="Zn(2)-C6 fungal-type DNA-binding domain"/>
    <property type="match status" value="1"/>
</dbReference>
<dbReference type="InterPro" id="IPR007219">
    <property type="entry name" value="XnlR_reg_dom"/>
</dbReference>
<reference evidence="10 11" key="1">
    <citation type="submission" date="2018-02" db="EMBL/GenBank/DDBJ databases">
        <title>Genome sequence of the basidiomycete white-rot fungus Phlebia centrifuga.</title>
        <authorList>
            <person name="Granchi Z."/>
            <person name="Peng M."/>
            <person name="de Vries R.P."/>
            <person name="Hilden K."/>
            <person name="Makela M.R."/>
            <person name="Grigoriev I."/>
            <person name="Riley R."/>
        </authorList>
    </citation>
    <scope>NUCLEOTIDE SEQUENCE [LARGE SCALE GENOMIC DNA]</scope>
    <source>
        <strain evidence="10 11">FBCC195</strain>
    </source>
</reference>
<evidence type="ECO:0000256" key="5">
    <source>
        <dbReference type="ARBA" id="ARBA00023125"/>
    </source>
</evidence>
<feature type="compositionally biased region" description="Basic and acidic residues" evidence="8">
    <location>
        <begin position="329"/>
        <end position="341"/>
    </location>
</feature>
<feature type="compositionally biased region" description="Gly residues" evidence="8">
    <location>
        <begin position="84"/>
        <end position="100"/>
    </location>
</feature>
<evidence type="ECO:0000313" key="10">
    <source>
        <dbReference type="EMBL" id="PSR72133.1"/>
    </source>
</evidence>
<feature type="domain" description="Zn(2)-C6 fungal-type" evidence="9">
    <location>
        <begin position="113"/>
        <end position="145"/>
    </location>
</feature>
<keyword evidence="3" id="KW-0862">Zinc</keyword>
<dbReference type="GO" id="GO:0000981">
    <property type="term" value="F:DNA-binding transcription factor activity, RNA polymerase II-specific"/>
    <property type="evidence" value="ECO:0007669"/>
    <property type="project" value="InterPro"/>
</dbReference>